<accession>A0A5B2Z8D0</accession>
<dbReference type="InterPro" id="IPR051531">
    <property type="entry name" value="N-acetyltransferase"/>
</dbReference>
<evidence type="ECO:0000313" key="2">
    <source>
        <dbReference type="EMBL" id="KAA2284446.1"/>
    </source>
</evidence>
<gene>
    <name evidence="2" type="ORF">F0415_08965</name>
</gene>
<dbReference type="PANTHER" id="PTHR43792:SF1">
    <property type="entry name" value="N-ACETYLTRANSFERASE DOMAIN-CONTAINING PROTEIN"/>
    <property type="match status" value="1"/>
</dbReference>
<name>A0A5B2Z8D0_9GAMM</name>
<protein>
    <submittedName>
        <fullName evidence="2">GNAT family N-acetyltransferase</fullName>
    </submittedName>
</protein>
<organism evidence="2 3">
    <name type="scientific">Arenimonas fontis</name>
    <dbReference type="NCBI Taxonomy" id="2608255"/>
    <lineage>
        <taxon>Bacteria</taxon>
        <taxon>Pseudomonadati</taxon>
        <taxon>Pseudomonadota</taxon>
        <taxon>Gammaproteobacteria</taxon>
        <taxon>Lysobacterales</taxon>
        <taxon>Lysobacteraceae</taxon>
        <taxon>Arenimonas</taxon>
    </lineage>
</organism>
<proteinExistence type="predicted"/>
<dbReference type="Gene3D" id="3.40.630.30">
    <property type="match status" value="1"/>
</dbReference>
<dbReference type="AlphaFoldDB" id="A0A5B2Z8D0"/>
<sequence>MQGPVIETARLLLRPTALEDFESWAALQADEEATRYIGGSQPRAAAWRSFLTMAGAWSLQGFGMFSVIERESGRWIGRVGPWYPAEWPGTEIGWSLSRESWGRGYATEAAAATMDFAVDVLGWTDIIHSIDPRNAGSQAVARRLGSVLRGPQKLPAPYENEPSEVWGQTAAQWRTRRGTA</sequence>
<dbReference type="GO" id="GO:0016747">
    <property type="term" value="F:acyltransferase activity, transferring groups other than amino-acyl groups"/>
    <property type="evidence" value="ECO:0007669"/>
    <property type="project" value="InterPro"/>
</dbReference>
<evidence type="ECO:0000259" key="1">
    <source>
        <dbReference type="PROSITE" id="PS51186"/>
    </source>
</evidence>
<dbReference type="EMBL" id="VUOD01000006">
    <property type="protein sequence ID" value="KAA2284446.1"/>
    <property type="molecule type" value="Genomic_DNA"/>
</dbReference>
<reference evidence="2 3" key="1">
    <citation type="submission" date="2019-09" db="EMBL/GenBank/DDBJ databases">
        <title>Arenimonas chukotkensis sp. nov., a bacterium isolated from Chukotka hot spring, Arctic region, Russia.</title>
        <authorList>
            <person name="Zayulina K.S."/>
            <person name="Prokofeva M.I."/>
            <person name="Elcheninov A.G."/>
            <person name="Novikov A."/>
            <person name="Kochetkova T.V."/>
            <person name="Kublanov I.V."/>
        </authorList>
    </citation>
    <scope>NUCLEOTIDE SEQUENCE [LARGE SCALE GENOMIC DNA]</scope>
    <source>
        <strain evidence="2 3">3729k</strain>
    </source>
</reference>
<dbReference type="PANTHER" id="PTHR43792">
    <property type="entry name" value="GNAT FAMILY, PUTATIVE (AFU_ORTHOLOGUE AFUA_3G00765)-RELATED-RELATED"/>
    <property type="match status" value="1"/>
</dbReference>
<feature type="domain" description="N-acetyltransferase" evidence="1">
    <location>
        <begin position="11"/>
        <end position="171"/>
    </location>
</feature>
<dbReference type="InterPro" id="IPR016181">
    <property type="entry name" value="Acyl_CoA_acyltransferase"/>
</dbReference>
<dbReference type="Pfam" id="PF13302">
    <property type="entry name" value="Acetyltransf_3"/>
    <property type="match status" value="1"/>
</dbReference>
<keyword evidence="3" id="KW-1185">Reference proteome</keyword>
<keyword evidence="2" id="KW-0808">Transferase</keyword>
<reference evidence="2 3" key="2">
    <citation type="submission" date="2019-09" db="EMBL/GenBank/DDBJ databases">
        <authorList>
            <person name="Mazur A."/>
        </authorList>
    </citation>
    <scope>NUCLEOTIDE SEQUENCE [LARGE SCALE GENOMIC DNA]</scope>
    <source>
        <strain evidence="2 3">3729k</strain>
    </source>
</reference>
<evidence type="ECO:0000313" key="3">
    <source>
        <dbReference type="Proteomes" id="UP000322165"/>
    </source>
</evidence>
<comment type="caution">
    <text evidence="2">The sequence shown here is derived from an EMBL/GenBank/DDBJ whole genome shotgun (WGS) entry which is preliminary data.</text>
</comment>
<dbReference type="InterPro" id="IPR000182">
    <property type="entry name" value="GNAT_dom"/>
</dbReference>
<dbReference type="PROSITE" id="PS51186">
    <property type="entry name" value="GNAT"/>
    <property type="match status" value="1"/>
</dbReference>
<dbReference type="Proteomes" id="UP000322165">
    <property type="component" value="Unassembled WGS sequence"/>
</dbReference>
<dbReference type="SUPFAM" id="SSF55729">
    <property type="entry name" value="Acyl-CoA N-acyltransferases (Nat)"/>
    <property type="match status" value="1"/>
</dbReference>
<dbReference type="RefSeq" id="WP_149860879.1">
    <property type="nucleotide sequence ID" value="NZ_VUOD01000006.1"/>
</dbReference>